<gene>
    <name evidence="2" type="ORF">Enr8_27780</name>
</gene>
<dbReference type="AlphaFoldDB" id="A0A5C5V5E3"/>
<feature type="chain" id="PRO_5023106846" description="Carboxypeptidase regulatory-like domain-containing protein" evidence="1">
    <location>
        <begin position="27"/>
        <end position="135"/>
    </location>
</feature>
<protein>
    <recommendedName>
        <fullName evidence="4">Carboxypeptidase regulatory-like domain-containing protein</fullName>
    </recommendedName>
</protein>
<sequence length="135" mass="14147" precursor="true">MSKMIRYCVLSMIAAAAIMLAGGCGASQPAGHAAIGKVTYKGKPVPRGSILLSPDSSKGHTGPAISASIVDGMFDSSQAKQRLTSGAYRVRINGFDGNAQPDRELPLGQQMFAEYTTTIEVTDDNAGDLMIEVKP</sequence>
<dbReference type="PROSITE" id="PS51257">
    <property type="entry name" value="PROKAR_LIPOPROTEIN"/>
    <property type="match status" value="1"/>
</dbReference>
<evidence type="ECO:0000313" key="3">
    <source>
        <dbReference type="Proteomes" id="UP000318878"/>
    </source>
</evidence>
<dbReference type="Proteomes" id="UP000318878">
    <property type="component" value="Unassembled WGS sequence"/>
</dbReference>
<evidence type="ECO:0000256" key="1">
    <source>
        <dbReference type="SAM" id="SignalP"/>
    </source>
</evidence>
<dbReference type="EMBL" id="SJPF01000003">
    <property type="protein sequence ID" value="TWT32962.1"/>
    <property type="molecule type" value="Genomic_DNA"/>
</dbReference>
<keyword evidence="3" id="KW-1185">Reference proteome</keyword>
<feature type="signal peptide" evidence="1">
    <location>
        <begin position="1"/>
        <end position="26"/>
    </location>
</feature>
<accession>A0A5C5V5E3</accession>
<comment type="caution">
    <text evidence="2">The sequence shown here is derived from an EMBL/GenBank/DDBJ whole genome shotgun (WGS) entry which is preliminary data.</text>
</comment>
<reference evidence="2 3" key="1">
    <citation type="submission" date="2019-02" db="EMBL/GenBank/DDBJ databases">
        <title>Deep-cultivation of Planctomycetes and their phenomic and genomic characterization uncovers novel biology.</title>
        <authorList>
            <person name="Wiegand S."/>
            <person name="Jogler M."/>
            <person name="Boedeker C."/>
            <person name="Pinto D."/>
            <person name="Vollmers J."/>
            <person name="Rivas-Marin E."/>
            <person name="Kohn T."/>
            <person name="Peeters S.H."/>
            <person name="Heuer A."/>
            <person name="Rast P."/>
            <person name="Oberbeckmann S."/>
            <person name="Bunk B."/>
            <person name="Jeske O."/>
            <person name="Meyerdierks A."/>
            <person name="Storesund J.E."/>
            <person name="Kallscheuer N."/>
            <person name="Luecker S."/>
            <person name="Lage O.M."/>
            <person name="Pohl T."/>
            <person name="Merkel B.J."/>
            <person name="Hornburger P."/>
            <person name="Mueller R.-W."/>
            <person name="Bruemmer F."/>
            <person name="Labrenz M."/>
            <person name="Spormann A.M."/>
            <person name="Op Den Camp H."/>
            <person name="Overmann J."/>
            <person name="Amann R."/>
            <person name="Jetten M.S.M."/>
            <person name="Mascher T."/>
            <person name="Medema M.H."/>
            <person name="Devos D.P."/>
            <person name="Kaster A.-K."/>
            <person name="Ovreas L."/>
            <person name="Rohde M."/>
            <person name="Galperin M.Y."/>
            <person name="Jogler C."/>
        </authorList>
    </citation>
    <scope>NUCLEOTIDE SEQUENCE [LARGE SCALE GENOMIC DNA]</scope>
    <source>
        <strain evidence="2 3">Enr8</strain>
    </source>
</reference>
<proteinExistence type="predicted"/>
<keyword evidence="1" id="KW-0732">Signal</keyword>
<name>A0A5C5V5E3_9BACT</name>
<organism evidence="2 3">
    <name type="scientific">Blastopirellula retiformator</name>
    <dbReference type="NCBI Taxonomy" id="2527970"/>
    <lineage>
        <taxon>Bacteria</taxon>
        <taxon>Pseudomonadati</taxon>
        <taxon>Planctomycetota</taxon>
        <taxon>Planctomycetia</taxon>
        <taxon>Pirellulales</taxon>
        <taxon>Pirellulaceae</taxon>
        <taxon>Blastopirellula</taxon>
    </lineage>
</organism>
<evidence type="ECO:0000313" key="2">
    <source>
        <dbReference type="EMBL" id="TWT32962.1"/>
    </source>
</evidence>
<evidence type="ECO:0008006" key="4">
    <source>
        <dbReference type="Google" id="ProtNLM"/>
    </source>
</evidence>